<reference evidence="1 2" key="1">
    <citation type="submission" date="2016-01" db="EMBL/GenBank/DDBJ databases">
        <authorList>
            <person name="Oliw E.H."/>
        </authorList>
    </citation>
    <scope>NUCLEOTIDE SEQUENCE [LARGE SCALE GENOMIC DNA]</scope>
    <source>
        <strain evidence="1 2">Kerr 14</strain>
    </source>
</reference>
<evidence type="ECO:0000313" key="2">
    <source>
        <dbReference type="Proteomes" id="UP000191897"/>
    </source>
</evidence>
<name>A0A1S7SEK9_AGRTU</name>
<proteinExistence type="predicted"/>
<sequence length="74" mass="8068">MPWGILCEHSLHIDTQMDPVFESHRGLQNANPVNNAKFPASGRGPTAAVGIFKGAAAERQEEPVCEHLPCRFQG</sequence>
<accession>A0A1S7SEK9</accession>
<gene>
    <name evidence="1" type="ORF">AGR4C_pb30026</name>
</gene>
<organism evidence="1 2">
    <name type="scientific">Agrobacterium tumefaciens str. Kerr 14</name>
    <dbReference type="NCBI Taxonomy" id="1183424"/>
    <lineage>
        <taxon>Bacteria</taxon>
        <taxon>Pseudomonadati</taxon>
        <taxon>Pseudomonadota</taxon>
        <taxon>Alphaproteobacteria</taxon>
        <taxon>Hyphomicrobiales</taxon>
        <taxon>Rhizobiaceae</taxon>
        <taxon>Rhizobium/Agrobacterium group</taxon>
        <taxon>Agrobacterium</taxon>
        <taxon>Agrobacterium tumefaciens complex</taxon>
    </lineage>
</organism>
<dbReference type="EMBL" id="FBWC01000042">
    <property type="protein sequence ID" value="CUX67877.1"/>
    <property type="molecule type" value="Genomic_DNA"/>
</dbReference>
<protein>
    <submittedName>
        <fullName evidence="1">Uncharacterized protein</fullName>
    </submittedName>
</protein>
<evidence type="ECO:0000313" key="1">
    <source>
        <dbReference type="EMBL" id="CUX67877.1"/>
    </source>
</evidence>
<dbReference type="AlphaFoldDB" id="A0A1S7SEK9"/>
<dbReference type="Proteomes" id="UP000191897">
    <property type="component" value="Unassembled WGS sequence"/>
</dbReference>